<dbReference type="PROSITE" id="PS00065">
    <property type="entry name" value="D_2_HYDROXYACID_DH_1"/>
    <property type="match status" value="1"/>
</dbReference>
<dbReference type="Gene3D" id="3.30.70.260">
    <property type="match status" value="1"/>
</dbReference>
<evidence type="ECO:0000256" key="3">
    <source>
        <dbReference type="ARBA" id="ARBA00005854"/>
    </source>
</evidence>
<dbReference type="SUPFAM" id="SSF55021">
    <property type="entry name" value="ACT-like"/>
    <property type="match status" value="1"/>
</dbReference>
<dbReference type="InterPro" id="IPR006236">
    <property type="entry name" value="PGDH"/>
</dbReference>
<evidence type="ECO:0000259" key="10">
    <source>
        <dbReference type="PROSITE" id="PS51671"/>
    </source>
</evidence>
<dbReference type="Pfam" id="PF02826">
    <property type="entry name" value="2-Hacid_dh_C"/>
    <property type="match status" value="1"/>
</dbReference>
<reference evidence="12" key="1">
    <citation type="journal article" date="2019" name="Int. J. Syst. Evol. Microbiol.">
        <title>The Global Catalogue of Microorganisms (GCM) 10K type strain sequencing project: providing services to taxonomists for standard genome sequencing and annotation.</title>
        <authorList>
            <consortium name="The Broad Institute Genomics Platform"/>
            <consortium name="The Broad Institute Genome Sequencing Center for Infectious Disease"/>
            <person name="Wu L."/>
            <person name="Ma J."/>
        </authorList>
    </citation>
    <scope>NUCLEOTIDE SEQUENCE [LARGE SCALE GENOMIC DNA]</scope>
    <source>
        <strain evidence="12">JCM 18302</strain>
    </source>
</reference>
<dbReference type="EC" id="1.1.1.95" evidence="9"/>
<dbReference type="InterPro" id="IPR006140">
    <property type="entry name" value="D-isomer_DH_NAD-bd"/>
</dbReference>
<dbReference type="Proteomes" id="UP001500804">
    <property type="component" value="Unassembled WGS sequence"/>
</dbReference>
<evidence type="ECO:0000256" key="7">
    <source>
        <dbReference type="ARBA" id="ARBA00048126"/>
    </source>
</evidence>
<comment type="catalytic activity">
    <reaction evidence="7">
        <text>(R)-2-hydroxyglutarate + NAD(+) = 2-oxoglutarate + NADH + H(+)</text>
        <dbReference type="Rhea" id="RHEA:49612"/>
        <dbReference type="ChEBI" id="CHEBI:15378"/>
        <dbReference type="ChEBI" id="CHEBI:15801"/>
        <dbReference type="ChEBI" id="CHEBI:16810"/>
        <dbReference type="ChEBI" id="CHEBI:57540"/>
        <dbReference type="ChEBI" id="CHEBI:57945"/>
        <dbReference type="EC" id="1.1.1.399"/>
    </reaction>
</comment>
<dbReference type="SUPFAM" id="SSF143548">
    <property type="entry name" value="Serine metabolism enzymes domain"/>
    <property type="match status" value="1"/>
</dbReference>
<evidence type="ECO:0000313" key="11">
    <source>
        <dbReference type="EMBL" id="GAA5139036.1"/>
    </source>
</evidence>
<gene>
    <name evidence="11" type="primary">serA_2</name>
    <name evidence="11" type="ORF">GCM10023320_74460</name>
</gene>
<proteinExistence type="inferred from homology"/>
<dbReference type="InterPro" id="IPR045626">
    <property type="entry name" value="PGDH_ASB_dom"/>
</dbReference>
<keyword evidence="6 9" id="KW-0520">NAD</keyword>
<dbReference type="SUPFAM" id="SSF52283">
    <property type="entry name" value="Formate/glycerate dehydrogenase catalytic domain-like"/>
    <property type="match status" value="1"/>
</dbReference>
<dbReference type="PROSITE" id="PS00670">
    <property type="entry name" value="D_2_HYDROXYACID_DH_2"/>
    <property type="match status" value="1"/>
</dbReference>
<evidence type="ECO:0000256" key="8">
    <source>
        <dbReference type="ARBA" id="ARBA00048731"/>
    </source>
</evidence>
<keyword evidence="5 9" id="KW-0560">Oxidoreductase</keyword>
<comment type="caution">
    <text evidence="11">The sequence shown here is derived from an EMBL/GenBank/DDBJ whole genome shotgun (WGS) entry which is preliminary data.</text>
</comment>
<dbReference type="NCBIfam" id="TIGR01327">
    <property type="entry name" value="PGDH"/>
    <property type="match status" value="1"/>
</dbReference>
<dbReference type="Pfam" id="PF01842">
    <property type="entry name" value="ACT"/>
    <property type="match status" value="1"/>
</dbReference>
<dbReference type="CDD" id="cd12173">
    <property type="entry name" value="PGDH_4"/>
    <property type="match status" value="1"/>
</dbReference>
<evidence type="ECO:0000313" key="12">
    <source>
        <dbReference type="Proteomes" id="UP001500804"/>
    </source>
</evidence>
<dbReference type="RefSeq" id="WP_345611904.1">
    <property type="nucleotide sequence ID" value="NZ_BAABJO010000042.1"/>
</dbReference>
<evidence type="ECO:0000256" key="1">
    <source>
        <dbReference type="ARBA" id="ARBA00003800"/>
    </source>
</evidence>
<evidence type="ECO:0000256" key="6">
    <source>
        <dbReference type="ARBA" id="ARBA00023027"/>
    </source>
</evidence>
<name>A0ABP9P2M9_9PSEU</name>
<dbReference type="InterPro" id="IPR029009">
    <property type="entry name" value="ASB_dom_sf"/>
</dbReference>
<dbReference type="Gene3D" id="3.40.50.720">
    <property type="entry name" value="NAD(P)-binding Rossmann-like Domain"/>
    <property type="match status" value="2"/>
</dbReference>
<dbReference type="CDD" id="cd04902">
    <property type="entry name" value="ACT_3PGDH-xct"/>
    <property type="match status" value="1"/>
</dbReference>
<dbReference type="PANTHER" id="PTHR42938">
    <property type="entry name" value="FORMATE DEHYDROGENASE 1"/>
    <property type="match status" value="1"/>
</dbReference>
<keyword evidence="12" id="KW-1185">Reference proteome</keyword>
<protein>
    <recommendedName>
        <fullName evidence="4 9">D-3-phosphoglycerate dehydrogenase</fullName>
        <ecNumber evidence="9">1.1.1.95</ecNumber>
    </recommendedName>
</protein>
<dbReference type="InterPro" id="IPR036291">
    <property type="entry name" value="NAD(P)-bd_dom_sf"/>
</dbReference>
<dbReference type="EMBL" id="BAABJO010000042">
    <property type="protein sequence ID" value="GAA5139036.1"/>
    <property type="molecule type" value="Genomic_DNA"/>
</dbReference>
<dbReference type="PROSITE" id="PS51671">
    <property type="entry name" value="ACT"/>
    <property type="match status" value="1"/>
</dbReference>
<keyword evidence="9" id="KW-0028">Amino-acid biosynthesis</keyword>
<dbReference type="PANTHER" id="PTHR42938:SF47">
    <property type="entry name" value="HYDROXYPYRUVATE REDUCTASE"/>
    <property type="match status" value="1"/>
</dbReference>
<dbReference type="Pfam" id="PF19304">
    <property type="entry name" value="PGDH_inter"/>
    <property type="match status" value="1"/>
</dbReference>
<accession>A0ABP9P2M9</accession>
<dbReference type="InterPro" id="IPR002912">
    <property type="entry name" value="ACT_dom"/>
</dbReference>
<dbReference type="InterPro" id="IPR029752">
    <property type="entry name" value="D-isomer_DH_CS1"/>
</dbReference>
<dbReference type="InterPro" id="IPR045865">
    <property type="entry name" value="ACT-like_dom_sf"/>
</dbReference>
<comment type="function">
    <text evidence="1">Catalyzes the reversible oxidation of 3-phospho-D-glycerate to 3-phosphonooxypyruvate, the first step of the phosphorylated L-serine biosynthesis pathway. Also catalyzes the reversible oxidation of 2-hydroxyglutarate to 2-oxoglutarate.</text>
</comment>
<comment type="catalytic activity">
    <reaction evidence="8 9">
        <text>(2R)-3-phosphoglycerate + NAD(+) = 3-phosphooxypyruvate + NADH + H(+)</text>
        <dbReference type="Rhea" id="RHEA:12641"/>
        <dbReference type="ChEBI" id="CHEBI:15378"/>
        <dbReference type="ChEBI" id="CHEBI:18110"/>
        <dbReference type="ChEBI" id="CHEBI:57540"/>
        <dbReference type="ChEBI" id="CHEBI:57945"/>
        <dbReference type="ChEBI" id="CHEBI:58272"/>
        <dbReference type="EC" id="1.1.1.95"/>
    </reaction>
</comment>
<sequence>MSTVHTHGQAPARPVVLLAEKLAPSAVELLGDDVEIRHVDGTDRPALLAAIADADALLVRSATKVDAEALAASTRLKVVARAGVGLDNVDVPAATARGVMVVNAPTSNIVSAAEHAVALLLATARHIAAADASLRQGQWKRSSFTGVELSGKTVGVVGLGKIGQLVAQRLAAFGVELIAYDPYVAPARAAQLGIELVSLEDLLRRADAISIHLPKTPETLGLIGKDQLALTKKGVLIVNAARGGLVDEDALAEAVRSGHVGGAGIDVYVTEPTTSSPLFELPQVVVTPHLGASTDDAQDRAGTDVAKSVQLALAGEFVPDAVNVQVGGVVGEEVRPWLPLVQKLGAVLYAVAGRLPSTVTVDVAGELAAEDVSVLQLAALRGVFTNVVEDQVTFVNAPALAAERGVDVELTTAPESENHRSVVQLRAAMPDGESITVSGTLTGRAQVEKLVEVNGRHFDLRAEGEVLLLEYGDRPGVMGRVGTLLGEAAVNIEAAQISQTTDHKDAIMLLRVDRPIDPAVLEPIGASVGAKTTRLISFE</sequence>
<evidence type="ECO:0000256" key="9">
    <source>
        <dbReference type="RuleBase" id="RU363003"/>
    </source>
</evidence>
<keyword evidence="9" id="KW-0718">Serine biosynthesis</keyword>
<comment type="pathway">
    <text evidence="2 9">Amino-acid biosynthesis; L-serine biosynthesis; L-serine from 3-phospho-D-glycerate: step 1/3.</text>
</comment>
<comment type="similarity">
    <text evidence="3 9">Belongs to the D-isomer specific 2-hydroxyacid dehydrogenase family.</text>
</comment>
<feature type="domain" description="ACT" evidence="10">
    <location>
        <begin position="466"/>
        <end position="538"/>
    </location>
</feature>
<evidence type="ECO:0000256" key="4">
    <source>
        <dbReference type="ARBA" id="ARBA00021582"/>
    </source>
</evidence>
<dbReference type="InterPro" id="IPR029753">
    <property type="entry name" value="D-isomer_DH_CS"/>
</dbReference>
<organism evidence="11 12">
    <name type="scientific">Pseudonocardia adelaidensis</name>
    <dbReference type="NCBI Taxonomy" id="648754"/>
    <lineage>
        <taxon>Bacteria</taxon>
        <taxon>Bacillati</taxon>
        <taxon>Actinomycetota</taxon>
        <taxon>Actinomycetes</taxon>
        <taxon>Pseudonocardiales</taxon>
        <taxon>Pseudonocardiaceae</taxon>
        <taxon>Pseudonocardia</taxon>
    </lineage>
</organism>
<dbReference type="InterPro" id="IPR006139">
    <property type="entry name" value="D-isomer_2_OHA_DH_cat_dom"/>
</dbReference>
<dbReference type="Pfam" id="PF00389">
    <property type="entry name" value="2-Hacid_dh"/>
    <property type="match status" value="1"/>
</dbReference>
<dbReference type="SUPFAM" id="SSF51735">
    <property type="entry name" value="NAD(P)-binding Rossmann-fold domains"/>
    <property type="match status" value="1"/>
</dbReference>
<evidence type="ECO:0000256" key="2">
    <source>
        <dbReference type="ARBA" id="ARBA00005216"/>
    </source>
</evidence>
<dbReference type="PROSITE" id="PS00671">
    <property type="entry name" value="D_2_HYDROXYACID_DH_3"/>
    <property type="match status" value="1"/>
</dbReference>
<evidence type="ECO:0000256" key="5">
    <source>
        <dbReference type="ARBA" id="ARBA00023002"/>
    </source>
</evidence>
<dbReference type="Gene3D" id="3.30.1330.90">
    <property type="entry name" value="D-3-phosphoglycerate dehydrogenase, domain 3"/>
    <property type="match status" value="1"/>
</dbReference>